<proteinExistence type="predicted"/>
<gene>
    <name evidence="2" type="ORF">NA56DRAFT_247963</name>
</gene>
<feature type="compositionally biased region" description="Low complexity" evidence="1">
    <location>
        <begin position="195"/>
        <end position="210"/>
    </location>
</feature>
<keyword evidence="3" id="KW-1185">Reference proteome</keyword>
<feature type="compositionally biased region" description="Basic and acidic residues" evidence="1">
    <location>
        <begin position="458"/>
        <end position="474"/>
    </location>
</feature>
<sequence>MVTKWQKAFQYKPLWDPDRSRKETEVHHKLTAVEEKHRKDIISMIRQCRKEDPFFLTIHDIYFGGIWFNKEVIRMSGRTSILWKLTLVNLVLWNLTLVNGLAKPATRTFDAVEESTSPDSEPDWNDDGTTESEESYDSMSSGTRDMSDESLIQPLIVASKQKLIDRLMEHFWVLLEQMQNTNIVGHASDASSAESKIASSSTAPSAELSSLKGSKRTKRRLREDNGTDSEEDEQNKCTPPQGSSAVSDPTKCNQGFACPYPKHNPRKYGIDGWRPCALTPHNTIARVKGHLYRHHRIFQCPRCKELFSSQDEMDAHFIALQECDLSGAEAIEGITPNIEKHLRSRKKTYRHQTEENRWEEIYRLLFPGENIPSPYFEPIQEESDLAVECQALANYEDYSRQELPRLFRSVLEIAIDNQAQPIEEQMRKQLTSMIRSCQDRIFADYKALLLRNSTTPRKSSESEFHSPSRNKAKEVVPASQVQPDPVKAVDLPELRSAQLQSHRPQQCWDSGCGSHDPASGLSIGEELSKSNSNNSTSSDSQFQISTQGPDTTIIPRSLSTPDNVFGNAENGMESTEFFSVDDGISGFDNQELLDQDFLDWESWAGPSN</sequence>
<dbReference type="PANTHER" id="PTHR38166:SF1">
    <property type="entry name" value="C2H2-TYPE DOMAIN-CONTAINING PROTEIN"/>
    <property type="match status" value="1"/>
</dbReference>
<evidence type="ECO:0000313" key="3">
    <source>
        <dbReference type="Proteomes" id="UP000235672"/>
    </source>
</evidence>
<feature type="compositionally biased region" description="Polar residues" evidence="1">
    <location>
        <begin position="498"/>
        <end position="508"/>
    </location>
</feature>
<dbReference type="PANTHER" id="PTHR38166">
    <property type="entry name" value="C2H2-TYPE DOMAIN-CONTAINING PROTEIN-RELATED"/>
    <property type="match status" value="1"/>
</dbReference>
<evidence type="ECO:0008006" key="4">
    <source>
        <dbReference type="Google" id="ProtNLM"/>
    </source>
</evidence>
<evidence type="ECO:0000313" key="2">
    <source>
        <dbReference type="EMBL" id="PMD18249.1"/>
    </source>
</evidence>
<feature type="compositionally biased region" description="Acidic residues" evidence="1">
    <location>
        <begin position="120"/>
        <end position="136"/>
    </location>
</feature>
<feature type="compositionally biased region" description="Polar residues" evidence="1">
    <location>
        <begin position="236"/>
        <end position="249"/>
    </location>
</feature>
<dbReference type="OrthoDB" id="4738706at2759"/>
<feature type="compositionally biased region" description="Polar residues" evidence="1">
    <location>
        <begin position="541"/>
        <end position="550"/>
    </location>
</feature>
<evidence type="ECO:0000256" key="1">
    <source>
        <dbReference type="SAM" id="MobiDB-lite"/>
    </source>
</evidence>
<name>A0A2J6PW63_9HELO</name>
<feature type="region of interest" description="Disordered" evidence="1">
    <location>
        <begin position="498"/>
        <end position="556"/>
    </location>
</feature>
<protein>
    <recommendedName>
        <fullName evidence="4">C2H2-type domain-containing protein</fullName>
    </recommendedName>
</protein>
<dbReference type="STRING" id="1745343.A0A2J6PW63"/>
<dbReference type="AlphaFoldDB" id="A0A2J6PW63"/>
<reference evidence="2 3" key="1">
    <citation type="submission" date="2016-05" db="EMBL/GenBank/DDBJ databases">
        <title>A degradative enzymes factory behind the ericoid mycorrhizal symbiosis.</title>
        <authorList>
            <consortium name="DOE Joint Genome Institute"/>
            <person name="Martino E."/>
            <person name="Morin E."/>
            <person name="Grelet G."/>
            <person name="Kuo A."/>
            <person name="Kohler A."/>
            <person name="Daghino S."/>
            <person name="Barry K."/>
            <person name="Choi C."/>
            <person name="Cichocki N."/>
            <person name="Clum A."/>
            <person name="Copeland A."/>
            <person name="Hainaut M."/>
            <person name="Haridas S."/>
            <person name="Labutti K."/>
            <person name="Lindquist E."/>
            <person name="Lipzen A."/>
            <person name="Khouja H.-R."/>
            <person name="Murat C."/>
            <person name="Ohm R."/>
            <person name="Olson A."/>
            <person name="Spatafora J."/>
            <person name="Veneault-Fourrey C."/>
            <person name="Henrissat B."/>
            <person name="Grigoriev I."/>
            <person name="Martin F."/>
            <person name="Perotto S."/>
        </authorList>
    </citation>
    <scope>NUCLEOTIDE SEQUENCE [LARGE SCALE GENOMIC DNA]</scope>
    <source>
        <strain evidence="2 3">UAMH 7357</strain>
    </source>
</reference>
<feature type="compositionally biased region" description="Low complexity" evidence="1">
    <location>
        <begin position="529"/>
        <end position="540"/>
    </location>
</feature>
<organism evidence="2 3">
    <name type="scientific">Hyaloscypha hepaticicola</name>
    <dbReference type="NCBI Taxonomy" id="2082293"/>
    <lineage>
        <taxon>Eukaryota</taxon>
        <taxon>Fungi</taxon>
        <taxon>Dikarya</taxon>
        <taxon>Ascomycota</taxon>
        <taxon>Pezizomycotina</taxon>
        <taxon>Leotiomycetes</taxon>
        <taxon>Helotiales</taxon>
        <taxon>Hyaloscyphaceae</taxon>
        <taxon>Hyaloscypha</taxon>
    </lineage>
</organism>
<feature type="region of interest" description="Disordered" evidence="1">
    <location>
        <begin position="110"/>
        <end position="146"/>
    </location>
</feature>
<dbReference type="EMBL" id="KZ613495">
    <property type="protein sequence ID" value="PMD18249.1"/>
    <property type="molecule type" value="Genomic_DNA"/>
</dbReference>
<dbReference type="Proteomes" id="UP000235672">
    <property type="component" value="Unassembled WGS sequence"/>
</dbReference>
<feature type="region of interest" description="Disordered" evidence="1">
    <location>
        <begin position="454"/>
        <end position="485"/>
    </location>
</feature>
<accession>A0A2J6PW63</accession>
<feature type="region of interest" description="Disordered" evidence="1">
    <location>
        <begin position="195"/>
        <end position="249"/>
    </location>
</feature>